<proteinExistence type="predicted"/>
<dbReference type="AlphaFoldDB" id="A0A4R4AJT2"/>
<dbReference type="SUPFAM" id="SSF56112">
    <property type="entry name" value="Protein kinase-like (PK-like)"/>
    <property type="match status" value="1"/>
</dbReference>
<name>A0A4R4AJT2_MARGR</name>
<organism evidence="2 3">
    <name type="scientific">Marichromatium gracile</name>
    <name type="common">Chromatium gracile</name>
    <dbReference type="NCBI Taxonomy" id="1048"/>
    <lineage>
        <taxon>Bacteria</taxon>
        <taxon>Pseudomonadati</taxon>
        <taxon>Pseudomonadota</taxon>
        <taxon>Gammaproteobacteria</taxon>
        <taxon>Chromatiales</taxon>
        <taxon>Chromatiaceae</taxon>
        <taxon>Marichromatium</taxon>
    </lineage>
</organism>
<evidence type="ECO:0000259" key="1">
    <source>
        <dbReference type="Pfam" id="PF01636"/>
    </source>
</evidence>
<comment type="caution">
    <text evidence="2">The sequence shown here is derived from an EMBL/GenBank/DDBJ whole genome shotgun (WGS) entry which is preliminary data.</text>
</comment>
<dbReference type="InterPro" id="IPR011009">
    <property type="entry name" value="Kinase-like_dom_sf"/>
</dbReference>
<feature type="domain" description="Aminoglycoside phosphotransferase" evidence="1">
    <location>
        <begin position="23"/>
        <end position="246"/>
    </location>
</feature>
<evidence type="ECO:0000313" key="2">
    <source>
        <dbReference type="EMBL" id="TCW39658.1"/>
    </source>
</evidence>
<dbReference type="Gene3D" id="3.30.200.20">
    <property type="entry name" value="Phosphorylase Kinase, domain 1"/>
    <property type="match status" value="1"/>
</dbReference>
<sequence length="326" mass="36326">MADRDAALHAWLDQVLEGAPFLLTPASADASFRRYLRVHLDDRTLIAMDAPPEHEDCGRFARLARRLRAAGLNAPGVHAAATEQGFLLLDDLGERPYLQVLDETNADRLYGEAMDALLTLQTAVATDDLPRYDAAFLGRELGLFRDWFLERHLGRAPDAATTALLDALDRVLIDSALEQPQVCVHRDYHSRNLMWLAADNPGVLDFQDAVLGPLTYDLVSLLRDAYISWPEARVEGWALDFRRHALARGVLPAASAGGRDPAQFLRWFDLMGVQRHLKVCGIFARLALRDGKRQYLDDLPRVLDALRTVAARHPELAGLARLLDGL</sequence>
<dbReference type="Gene3D" id="3.90.1200.10">
    <property type="match status" value="1"/>
</dbReference>
<evidence type="ECO:0000313" key="3">
    <source>
        <dbReference type="Proteomes" id="UP000295247"/>
    </source>
</evidence>
<protein>
    <recommendedName>
        <fullName evidence="1">Aminoglycoside phosphotransferase domain-containing protein</fullName>
    </recommendedName>
</protein>
<reference evidence="2 3" key="1">
    <citation type="submission" date="2019-03" db="EMBL/GenBank/DDBJ databases">
        <title>Genomic Encyclopedia of Type Strains, Phase IV (KMG-IV): sequencing the most valuable type-strain genomes for metagenomic binning, comparative biology and taxonomic classification.</title>
        <authorList>
            <person name="Goeker M."/>
        </authorList>
    </citation>
    <scope>NUCLEOTIDE SEQUENCE [LARGE SCALE GENOMIC DNA]</scope>
    <source>
        <strain evidence="2 3">DSM 203</strain>
    </source>
</reference>
<dbReference type="Proteomes" id="UP000295247">
    <property type="component" value="Unassembled WGS sequence"/>
</dbReference>
<gene>
    <name evidence="2" type="ORF">EDC29_10170</name>
</gene>
<dbReference type="EMBL" id="SMDC01000001">
    <property type="protein sequence ID" value="TCW39658.1"/>
    <property type="molecule type" value="Genomic_DNA"/>
</dbReference>
<dbReference type="RefSeq" id="WP_132228105.1">
    <property type="nucleotide sequence ID" value="NZ_NRRH01000030.1"/>
</dbReference>
<accession>A0A4R4AJT2</accession>
<dbReference type="Pfam" id="PF01636">
    <property type="entry name" value="APH"/>
    <property type="match status" value="1"/>
</dbReference>
<dbReference type="InterPro" id="IPR002575">
    <property type="entry name" value="Aminoglycoside_PTrfase"/>
</dbReference>